<sequence length="290" mass="32583">MSSPPPDRLASLPEPLGLWTDRVLDRPRVVGRAPSSRMASALGRGVHRLEDAARRRWFLKSEPRQHAWDAEVRAYRRWVPALGDLAPSLLDADSDLRALIVSELPGQPPSVPTPHHHYQAGALLKRLHGSMPARPRPAEFGGRGVLEKMRRDFPHVLTPEEHDFAVTRADQLNVTPEPVNVPSHGDYRVGNWLVDRDDVLRVIDFGNARWAPPAADLSALAYGLWWDDPGSRQAFARGYGEADLHEQQRFVVPRLGVRAALQVYRGHQFGLADKVARGRHRLGRLLHDHD</sequence>
<dbReference type="RefSeq" id="WP_214055661.1">
    <property type="nucleotide sequence ID" value="NZ_BAAAHS010000179.1"/>
</dbReference>
<protein>
    <recommendedName>
        <fullName evidence="1">Aminoglycoside phosphotransferase domain-containing protein</fullName>
    </recommendedName>
</protein>
<dbReference type="Gene3D" id="3.90.1200.10">
    <property type="match status" value="1"/>
</dbReference>
<keyword evidence="3" id="KW-1185">Reference proteome</keyword>
<dbReference type="Pfam" id="PF01636">
    <property type="entry name" value="APH"/>
    <property type="match status" value="1"/>
</dbReference>
<reference evidence="2 3" key="1">
    <citation type="submission" date="2021-05" db="EMBL/GenBank/DDBJ databases">
        <title>Complete genome of Nocardioides aquaticus KCTC 9944T isolated from meromictic and hypersaline Ekho Lake, Antarctica.</title>
        <authorList>
            <person name="Hwang K."/>
            <person name="Kim K.M."/>
            <person name="Choe H."/>
        </authorList>
    </citation>
    <scope>NUCLEOTIDE SEQUENCE [LARGE SCALE GENOMIC DNA]</scope>
    <source>
        <strain evidence="2 3">KCTC 9944</strain>
    </source>
</reference>
<evidence type="ECO:0000259" key="1">
    <source>
        <dbReference type="Pfam" id="PF01636"/>
    </source>
</evidence>
<proteinExistence type="predicted"/>
<feature type="domain" description="Aminoglycoside phosphotransferase" evidence="1">
    <location>
        <begin position="49"/>
        <end position="244"/>
    </location>
</feature>
<dbReference type="InterPro" id="IPR002575">
    <property type="entry name" value="Aminoglycoside_PTrfase"/>
</dbReference>
<gene>
    <name evidence="2" type="ORF">ENKNEFLB_02432</name>
</gene>
<accession>A0ABX8EKA0</accession>
<evidence type="ECO:0000313" key="2">
    <source>
        <dbReference type="EMBL" id="QVT80041.1"/>
    </source>
</evidence>
<name>A0ABX8EKA0_9ACTN</name>
<evidence type="ECO:0000313" key="3">
    <source>
        <dbReference type="Proteomes" id="UP000679307"/>
    </source>
</evidence>
<dbReference type="Proteomes" id="UP000679307">
    <property type="component" value="Chromosome"/>
</dbReference>
<dbReference type="EMBL" id="CP075371">
    <property type="protein sequence ID" value="QVT80041.1"/>
    <property type="molecule type" value="Genomic_DNA"/>
</dbReference>
<dbReference type="SUPFAM" id="SSF56112">
    <property type="entry name" value="Protein kinase-like (PK-like)"/>
    <property type="match status" value="1"/>
</dbReference>
<dbReference type="InterPro" id="IPR011009">
    <property type="entry name" value="Kinase-like_dom_sf"/>
</dbReference>
<organism evidence="2 3">
    <name type="scientific">Nocardioides aquaticus</name>
    <dbReference type="NCBI Taxonomy" id="160826"/>
    <lineage>
        <taxon>Bacteria</taxon>
        <taxon>Bacillati</taxon>
        <taxon>Actinomycetota</taxon>
        <taxon>Actinomycetes</taxon>
        <taxon>Propionibacteriales</taxon>
        <taxon>Nocardioidaceae</taxon>
        <taxon>Nocardioides</taxon>
    </lineage>
</organism>